<dbReference type="PANTHER" id="PTHR37515:SF2">
    <property type="entry name" value="YALI0C09240P"/>
    <property type="match status" value="1"/>
</dbReference>
<reference evidence="1 2" key="1">
    <citation type="submission" date="2016-11" db="EMBL/GenBank/DDBJ databases">
        <title>Whole genomes of Flavobacteriaceae.</title>
        <authorList>
            <person name="Stine C."/>
            <person name="Li C."/>
            <person name="Tadesse D."/>
        </authorList>
    </citation>
    <scope>NUCLEOTIDE SEQUENCE [LARGE SCALE GENOMIC DNA]</scope>
    <source>
        <strain evidence="1 2">DSM 15937</strain>
    </source>
</reference>
<accession>A0ABX4BKM1</accession>
<dbReference type="PROSITE" id="PS51257">
    <property type="entry name" value="PROKAR_LIPOPROTEIN"/>
    <property type="match status" value="1"/>
</dbReference>
<sequence length="201" mass="23085">MKLNFYLFIVTSLLFASCKNKPAQTSVDNYEKILTERENSAAEAQTNVTGDLQKTIAFEVKADVKDFADGIQPWASVEKPEKDLPNLVDKTETVILDQNITIIIDYPLLNKYQFDLKSQNGFNRETLLTEISKHYYKLYAEEEKTATVKTIPMEKRTMYNRNETNGKYRIWGHDIADLVLTEIQVYKTKNGKTILTLGIDS</sequence>
<comment type="caution">
    <text evidence="1">The sequence shown here is derived from an EMBL/GenBank/DDBJ whole genome shotgun (WGS) entry which is preliminary data.</text>
</comment>
<dbReference type="EMBL" id="MUGV01000038">
    <property type="protein sequence ID" value="OXA76325.1"/>
    <property type="molecule type" value="Genomic_DNA"/>
</dbReference>
<evidence type="ECO:0000313" key="2">
    <source>
        <dbReference type="Proteomes" id="UP000198382"/>
    </source>
</evidence>
<organism evidence="1 2">
    <name type="scientific">Flavobacterium frigidimaris</name>
    <dbReference type="NCBI Taxonomy" id="262320"/>
    <lineage>
        <taxon>Bacteria</taxon>
        <taxon>Pseudomonadati</taxon>
        <taxon>Bacteroidota</taxon>
        <taxon>Flavobacteriia</taxon>
        <taxon>Flavobacteriales</taxon>
        <taxon>Flavobacteriaceae</taxon>
        <taxon>Flavobacterium</taxon>
    </lineage>
</organism>
<protein>
    <submittedName>
        <fullName evidence="1">Uncharacterized protein</fullName>
    </submittedName>
</protein>
<name>A0ABX4BKM1_FLAFR</name>
<keyword evidence="2" id="KW-1185">Reference proteome</keyword>
<dbReference type="RefSeq" id="WP_074656332.1">
    <property type="nucleotide sequence ID" value="NZ_MUGV01000038.1"/>
</dbReference>
<proteinExistence type="predicted"/>
<gene>
    <name evidence="1" type="ORF">B0A65_19290</name>
</gene>
<dbReference type="Proteomes" id="UP000198382">
    <property type="component" value="Unassembled WGS sequence"/>
</dbReference>
<evidence type="ECO:0000313" key="1">
    <source>
        <dbReference type="EMBL" id="OXA76325.1"/>
    </source>
</evidence>
<dbReference type="PANTHER" id="PTHR37515">
    <property type="entry name" value="YALI0C09240P"/>
    <property type="match status" value="1"/>
</dbReference>